<dbReference type="AlphaFoldDB" id="A0A7W7MFN3"/>
<protein>
    <submittedName>
        <fullName evidence="2">Putative kinase</fullName>
    </submittedName>
</protein>
<dbReference type="InterPro" id="IPR027417">
    <property type="entry name" value="P-loop_NTPase"/>
</dbReference>
<reference evidence="2 3" key="1">
    <citation type="submission" date="2020-08" db="EMBL/GenBank/DDBJ databases">
        <title>Sequencing the genomes of 1000 actinobacteria strains.</title>
        <authorList>
            <person name="Klenk H.-P."/>
        </authorList>
    </citation>
    <scope>NUCLEOTIDE SEQUENCE [LARGE SCALE GENOMIC DNA]</scope>
    <source>
        <strain evidence="2 3">DSM 43150</strain>
    </source>
</reference>
<gene>
    <name evidence="1" type="ORF">Alo02nite_05550</name>
    <name evidence="2" type="ORF">BJ964_002602</name>
</gene>
<name>A0A7W7MFN3_9ACTN</name>
<dbReference type="GO" id="GO:0016301">
    <property type="term" value="F:kinase activity"/>
    <property type="evidence" value="ECO:0007669"/>
    <property type="project" value="UniProtKB-KW"/>
</dbReference>
<keyword evidence="2" id="KW-0418">Kinase</keyword>
<organism evidence="2 3">
    <name type="scientific">Actinoplanes lobatus</name>
    <dbReference type="NCBI Taxonomy" id="113568"/>
    <lineage>
        <taxon>Bacteria</taxon>
        <taxon>Bacillati</taxon>
        <taxon>Actinomycetota</taxon>
        <taxon>Actinomycetes</taxon>
        <taxon>Micromonosporales</taxon>
        <taxon>Micromonosporaceae</taxon>
        <taxon>Actinoplanes</taxon>
    </lineage>
</organism>
<dbReference type="EMBL" id="JACHNC010000001">
    <property type="protein sequence ID" value="MBB4748441.1"/>
    <property type="molecule type" value="Genomic_DNA"/>
</dbReference>
<evidence type="ECO:0000313" key="4">
    <source>
        <dbReference type="Proteomes" id="UP000631312"/>
    </source>
</evidence>
<keyword evidence="2" id="KW-0808">Transferase</keyword>
<proteinExistence type="predicted"/>
<dbReference type="Proteomes" id="UP000590511">
    <property type="component" value="Unassembled WGS sequence"/>
</dbReference>
<dbReference type="Proteomes" id="UP000631312">
    <property type="component" value="Unassembled WGS sequence"/>
</dbReference>
<accession>A0A7W7MFN3</accession>
<sequence length="106" mass="11978">MIDKDTITRPVVEAALEMIGHSPNDRESEQYMTLIRPREYEALMATMVENVECGNSVIATAPFIREYTDTAWINRARERFSALNATLSLVWVHCDVAVDCTSRTPA</sequence>
<evidence type="ECO:0000313" key="2">
    <source>
        <dbReference type="EMBL" id="MBB4748441.1"/>
    </source>
</evidence>
<reference evidence="1 4" key="2">
    <citation type="submission" date="2021-01" db="EMBL/GenBank/DDBJ databases">
        <title>Whole genome shotgun sequence of Actinoplanes lobatus NBRC 12513.</title>
        <authorList>
            <person name="Komaki H."/>
            <person name="Tamura T."/>
        </authorList>
    </citation>
    <scope>NUCLEOTIDE SEQUENCE [LARGE SCALE GENOMIC DNA]</scope>
    <source>
        <strain evidence="1 4">NBRC 12513</strain>
    </source>
</reference>
<dbReference type="EMBL" id="BOMP01000007">
    <property type="protein sequence ID" value="GIE37657.1"/>
    <property type="molecule type" value="Genomic_DNA"/>
</dbReference>
<dbReference type="RefSeq" id="WP_188120932.1">
    <property type="nucleotide sequence ID" value="NZ_BOMP01000007.1"/>
</dbReference>
<dbReference type="Gene3D" id="3.40.50.300">
    <property type="entry name" value="P-loop containing nucleotide triphosphate hydrolases"/>
    <property type="match status" value="1"/>
</dbReference>
<comment type="caution">
    <text evidence="2">The sequence shown here is derived from an EMBL/GenBank/DDBJ whole genome shotgun (WGS) entry which is preliminary data.</text>
</comment>
<evidence type="ECO:0000313" key="3">
    <source>
        <dbReference type="Proteomes" id="UP000590511"/>
    </source>
</evidence>
<keyword evidence="4" id="KW-1185">Reference proteome</keyword>
<evidence type="ECO:0000313" key="1">
    <source>
        <dbReference type="EMBL" id="GIE37657.1"/>
    </source>
</evidence>